<protein>
    <submittedName>
        <fullName evidence="1">Uncharacterized protein</fullName>
    </submittedName>
</protein>
<name>A0A1K0IY23_CUPNE</name>
<sequence length="70" mass="7699">MPRAANHAGRTCPALRCAVHAHMEPTRHLLYISIQLLQFATDTTLECGISTVTRLCPRRNRHASSCAVAT</sequence>
<proteinExistence type="predicted"/>
<accession>A0A1K0IY23</accession>
<organism evidence="1">
    <name type="scientific">Cupriavidus necator</name>
    <name type="common">Alcaligenes eutrophus</name>
    <name type="synonym">Ralstonia eutropha</name>
    <dbReference type="NCBI Taxonomy" id="106590"/>
    <lineage>
        <taxon>Bacteria</taxon>
        <taxon>Pseudomonadati</taxon>
        <taxon>Pseudomonadota</taxon>
        <taxon>Betaproteobacteria</taxon>
        <taxon>Burkholderiales</taxon>
        <taxon>Burkholderiaceae</taxon>
        <taxon>Cupriavidus</taxon>
    </lineage>
</organism>
<dbReference type="EMBL" id="FMSH01000365">
    <property type="protein sequence ID" value="SCU84063.1"/>
    <property type="molecule type" value="Genomic_DNA"/>
</dbReference>
<gene>
    <name evidence="1" type="ORF">CNECB9_4270002</name>
</gene>
<evidence type="ECO:0000313" key="1">
    <source>
        <dbReference type="EMBL" id="SCU84063.1"/>
    </source>
</evidence>
<reference evidence="1" key="1">
    <citation type="submission" date="2016-09" db="EMBL/GenBank/DDBJ databases">
        <authorList>
            <person name="Capua I."/>
            <person name="De Benedictis P."/>
            <person name="Joannis T."/>
            <person name="Lombin L.H."/>
            <person name="Cattoli G."/>
        </authorList>
    </citation>
    <scope>NUCLEOTIDE SEQUENCE</scope>
    <source>
        <strain evidence="1">B9</strain>
    </source>
</reference>
<dbReference type="AlphaFoldDB" id="A0A1K0IY23"/>